<dbReference type="GO" id="GO:0003735">
    <property type="term" value="F:structural constituent of ribosome"/>
    <property type="evidence" value="ECO:0007669"/>
    <property type="project" value="InterPro"/>
</dbReference>
<dbReference type="AlphaFoldDB" id="A0A9J6AXQ1"/>
<accession>A0A9J6AXQ1</accession>
<organism evidence="1 2">
    <name type="scientific">Solanum commersonii</name>
    <name type="common">Commerson's wild potato</name>
    <name type="synonym">Commerson's nightshade</name>
    <dbReference type="NCBI Taxonomy" id="4109"/>
    <lineage>
        <taxon>Eukaryota</taxon>
        <taxon>Viridiplantae</taxon>
        <taxon>Streptophyta</taxon>
        <taxon>Embryophyta</taxon>
        <taxon>Tracheophyta</taxon>
        <taxon>Spermatophyta</taxon>
        <taxon>Magnoliopsida</taxon>
        <taxon>eudicotyledons</taxon>
        <taxon>Gunneridae</taxon>
        <taxon>Pentapetalae</taxon>
        <taxon>asterids</taxon>
        <taxon>lamiids</taxon>
        <taxon>Solanales</taxon>
        <taxon>Solanaceae</taxon>
        <taxon>Solanoideae</taxon>
        <taxon>Solaneae</taxon>
        <taxon>Solanum</taxon>
    </lineage>
</organism>
<comment type="caution">
    <text evidence="1">The sequence shown here is derived from an EMBL/GenBank/DDBJ whole genome shotgun (WGS) entry which is preliminary data.</text>
</comment>
<proteinExistence type="predicted"/>
<protein>
    <submittedName>
        <fullName evidence="1">Uncharacterized protein</fullName>
    </submittedName>
</protein>
<name>A0A9J6AXQ1_SOLCO</name>
<dbReference type="GO" id="GO:0006412">
    <property type="term" value="P:translation"/>
    <property type="evidence" value="ECO:0007669"/>
    <property type="project" value="InterPro"/>
</dbReference>
<evidence type="ECO:0000313" key="1">
    <source>
        <dbReference type="EMBL" id="KAG5629381.1"/>
    </source>
</evidence>
<sequence>MASKKKLSNPTRDIKVRGFPQHLRRERDRLTAAKKSLGQLSWPIPSLSKARYTVWVLQNQRNEKIACYASPREKAMQLRSGLKVKEYEVVEK</sequence>
<dbReference type="PANTHER" id="PTHR11994">
    <property type="entry name" value="60S RIBOSOMAL PROTEIN L11-RELATED"/>
    <property type="match status" value="1"/>
</dbReference>
<keyword evidence="2" id="KW-1185">Reference proteome</keyword>
<dbReference type="Proteomes" id="UP000824120">
    <property type="component" value="Chromosome 1"/>
</dbReference>
<evidence type="ECO:0000313" key="2">
    <source>
        <dbReference type="Proteomes" id="UP000824120"/>
    </source>
</evidence>
<dbReference type="EMBL" id="JACXVP010000001">
    <property type="protein sequence ID" value="KAG5629381.1"/>
    <property type="molecule type" value="Genomic_DNA"/>
</dbReference>
<reference evidence="1 2" key="1">
    <citation type="submission" date="2020-09" db="EMBL/GenBank/DDBJ databases">
        <title>De no assembly of potato wild relative species, Solanum commersonii.</title>
        <authorList>
            <person name="Cho K."/>
        </authorList>
    </citation>
    <scope>NUCLEOTIDE SEQUENCE [LARGE SCALE GENOMIC DNA]</scope>
    <source>
        <strain evidence="1">LZ3.2</strain>
        <tissue evidence="1">Leaf</tissue>
    </source>
</reference>
<gene>
    <name evidence="1" type="ORF">H5410_001098</name>
</gene>
<dbReference type="GO" id="GO:0005840">
    <property type="term" value="C:ribosome"/>
    <property type="evidence" value="ECO:0007669"/>
    <property type="project" value="InterPro"/>
</dbReference>
<dbReference type="InterPro" id="IPR002132">
    <property type="entry name" value="Ribosomal_uL5"/>
</dbReference>